<evidence type="ECO:0000256" key="1">
    <source>
        <dbReference type="SAM" id="Coils"/>
    </source>
</evidence>
<dbReference type="Proteomes" id="UP000054279">
    <property type="component" value="Unassembled WGS sequence"/>
</dbReference>
<feature type="coiled-coil region" evidence="1">
    <location>
        <begin position="89"/>
        <end position="130"/>
    </location>
</feature>
<accession>A0A0C9VCG8</accession>
<proteinExistence type="predicted"/>
<gene>
    <name evidence="2" type="ORF">M422DRAFT_251957</name>
</gene>
<keyword evidence="1" id="KW-0175">Coiled coil</keyword>
<dbReference type="OrthoDB" id="244061at2759"/>
<keyword evidence="3" id="KW-1185">Reference proteome</keyword>
<evidence type="ECO:0000313" key="3">
    <source>
        <dbReference type="Proteomes" id="UP000054279"/>
    </source>
</evidence>
<dbReference type="AlphaFoldDB" id="A0A0C9VCG8"/>
<evidence type="ECO:0000313" key="2">
    <source>
        <dbReference type="EMBL" id="KIJ44664.1"/>
    </source>
</evidence>
<dbReference type="EMBL" id="KN837116">
    <property type="protein sequence ID" value="KIJ44664.1"/>
    <property type="molecule type" value="Genomic_DNA"/>
</dbReference>
<sequence>MSQASSSNNAADLLLCFHNQQAKHEGPHVEVGAVPGACFIYHPTGCDQCSAYVEHLLADMEHCLSKFSFSRDETLGRLQEAWPKLGQYITDIGDERDAAEKELADEKLNNYRLEEEIKALETQITSLQTNSQVGDQSITVTSPTNTYSSEVGPHPLASPETRTYSYYWSLHLWNSLKDWHTNPMSIPNAIRDDSDGYFLEEDVDIVAWISKVSLDISHPSFMHQMKVSCLSVHAPMPAKTGESNEQQLDTDLDSYHQVREPILPYEEEPPSGVPDVKMHVPVLAGTSGTLPNESTMNVD</sequence>
<protein>
    <submittedName>
        <fullName evidence="2">Uncharacterized protein</fullName>
    </submittedName>
</protein>
<dbReference type="HOGENOM" id="CLU_037356_0_0_1"/>
<reference evidence="2 3" key="1">
    <citation type="submission" date="2014-06" db="EMBL/GenBank/DDBJ databases">
        <title>Evolutionary Origins and Diversification of the Mycorrhizal Mutualists.</title>
        <authorList>
            <consortium name="DOE Joint Genome Institute"/>
            <consortium name="Mycorrhizal Genomics Consortium"/>
            <person name="Kohler A."/>
            <person name="Kuo A."/>
            <person name="Nagy L.G."/>
            <person name="Floudas D."/>
            <person name="Copeland A."/>
            <person name="Barry K.W."/>
            <person name="Cichocki N."/>
            <person name="Veneault-Fourrey C."/>
            <person name="LaButti K."/>
            <person name="Lindquist E.A."/>
            <person name="Lipzen A."/>
            <person name="Lundell T."/>
            <person name="Morin E."/>
            <person name="Murat C."/>
            <person name="Riley R."/>
            <person name="Ohm R."/>
            <person name="Sun H."/>
            <person name="Tunlid A."/>
            <person name="Henrissat B."/>
            <person name="Grigoriev I.V."/>
            <person name="Hibbett D.S."/>
            <person name="Martin F."/>
        </authorList>
    </citation>
    <scope>NUCLEOTIDE SEQUENCE [LARGE SCALE GENOMIC DNA]</scope>
    <source>
        <strain evidence="2 3">SS14</strain>
    </source>
</reference>
<organism evidence="2 3">
    <name type="scientific">Sphaerobolus stellatus (strain SS14)</name>
    <dbReference type="NCBI Taxonomy" id="990650"/>
    <lineage>
        <taxon>Eukaryota</taxon>
        <taxon>Fungi</taxon>
        <taxon>Dikarya</taxon>
        <taxon>Basidiomycota</taxon>
        <taxon>Agaricomycotina</taxon>
        <taxon>Agaricomycetes</taxon>
        <taxon>Phallomycetidae</taxon>
        <taxon>Geastrales</taxon>
        <taxon>Sphaerobolaceae</taxon>
        <taxon>Sphaerobolus</taxon>
    </lineage>
</organism>
<name>A0A0C9VCG8_SPHS4</name>